<accession>A0A921RUT2</accession>
<dbReference type="EMBL" id="CM027680">
    <property type="protein sequence ID" value="KAG0546556.1"/>
    <property type="molecule type" value="Genomic_DNA"/>
</dbReference>
<dbReference type="AlphaFoldDB" id="A0A921RUT2"/>
<proteinExistence type="predicted"/>
<reference evidence="1" key="2">
    <citation type="submission" date="2020-10" db="EMBL/GenBank/DDBJ databases">
        <authorList>
            <person name="Cooper E.A."/>
            <person name="Brenton Z.W."/>
            <person name="Flinn B.S."/>
            <person name="Jenkins J."/>
            <person name="Shu S."/>
            <person name="Flowers D."/>
            <person name="Luo F."/>
            <person name="Wang Y."/>
            <person name="Xia P."/>
            <person name="Barry K."/>
            <person name="Daum C."/>
            <person name="Lipzen A."/>
            <person name="Yoshinaga Y."/>
            <person name="Schmutz J."/>
            <person name="Saski C."/>
            <person name="Vermerris W."/>
            <person name="Kresovich S."/>
        </authorList>
    </citation>
    <scope>NUCLEOTIDE SEQUENCE</scope>
</reference>
<dbReference type="Proteomes" id="UP000807115">
    <property type="component" value="Chromosome 1"/>
</dbReference>
<name>A0A921RUT2_SORBI</name>
<gene>
    <name evidence="1" type="ORF">BDA96_01G004600</name>
</gene>
<evidence type="ECO:0000313" key="1">
    <source>
        <dbReference type="EMBL" id="KAG0546556.1"/>
    </source>
</evidence>
<protein>
    <submittedName>
        <fullName evidence="1">Uncharacterized protein</fullName>
    </submittedName>
</protein>
<comment type="caution">
    <text evidence="1">The sequence shown here is derived from an EMBL/GenBank/DDBJ whole genome shotgun (WGS) entry which is preliminary data.</text>
</comment>
<reference evidence="1" key="1">
    <citation type="journal article" date="2019" name="BMC Genomics">
        <title>A new reference genome for Sorghum bicolor reveals high levels of sequence similarity between sweet and grain genotypes: implications for the genetics of sugar metabolism.</title>
        <authorList>
            <person name="Cooper E.A."/>
            <person name="Brenton Z.W."/>
            <person name="Flinn B.S."/>
            <person name="Jenkins J."/>
            <person name="Shu S."/>
            <person name="Flowers D."/>
            <person name="Luo F."/>
            <person name="Wang Y."/>
            <person name="Xia P."/>
            <person name="Barry K."/>
            <person name="Daum C."/>
            <person name="Lipzen A."/>
            <person name="Yoshinaga Y."/>
            <person name="Schmutz J."/>
            <person name="Saski C."/>
            <person name="Vermerris W."/>
            <person name="Kresovich S."/>
        </authorList>
    </citation>
    <scope>NUCLEOTIDE SEQUENCE</scope>
</reference>
<evidence type="ECO:0000313" key="2">
    <source>
        <dbReference type="Proteomes" id="UP000807115"/>
    </source>
</evidence>
<sequence length="111" mass="12512">MNISDCHFLSDCQQLVYFLNREDITNPSDWRIKPFTQIFANCVTNRQSYLHKIHRSLNSTAGSLARQAYSSDTLQFESHCSSVHCGTICSVLQALFNVDLPHVNIIAASCC</sequence>
<organism evidence="1 2">
    <name type="scientific">Sorghum bicolor</name>
    <name type="common">Sorghum</name>
    <name type="synonym">Sorghum vulgare</name>
    <dbReference type="NCBI Taxonomy" id="4558"/>
    <lineage>
        <taxon>Eukaryota</taxon>
        <taxon>Viridiplantae</taxon>
        <taxon>Streptophyta</taxon>
        <taxon>Embryophyta</taxon>
        <taxon>Tracheophyta</taxon>
        <taxon>Spermatophyta</taxon>
        <taxon>Magnoliopsida</taxon>
        <taxon>Liliopsida</taxon>
        <taxon>Poales</taxon>
        <taxon>Poaceae</taxon>
        <taxon>PACMAD clade</taxon>
        <taxon>Panicoideae</taxon>
        <taxon>Andropogonodae</taxon>
        <taxon>Andropogoneae</taxon>
        <taxon>Sorghinae</taxon>
        <taxon>Sorghum</taxon>
    </lineage>
</organism>